<evidence type="ECO:0000256" key="5">
    <source>
        <dbReference type="ARBA" id="ARBA00022679"/>
    </source>
</evidence>
<proteinExistence type="inferred from homology"/>
<dbReference type="GO" id="GO:0005524">
    <property type="term" value="F:ATP binding"/>
    <property type="evidence" value="ECO:0007669"/>
    <property type="project" value="UniProtKB-KW"/>
</dbReference>
<dbReference type="Gene3D" id="1.10.287.3610">
    <property type="match status" value="1"/>
</dbReference>
<evidence type="ECO:0008006" key="22">
    <source>
        <dbReference type="Google" id="ProtNLM"/>
    </source>
</evidence>
<feature type="binding site" evidence="18">
    <location>
        <position position="80"/>
    </location>
    <ligand>
        <name>a divalent metal cation</name>
        <dbReference type="ChEBI" id="CHEBI:60240"/>
    </ligand>
</feature>
<keyword evidence="3" id="KW-1003">Cell membrane</keyword>
<dbReference type="InterPro" id="IPR000829">
    <property type="entry name" value="DAGK"/>
</dbReference>
<evidence type="ECO:0000256" key="12">
    <source>
        <dbReference type="ARBA" id="ARBA00023136"/>
    </source>
</evidence>
<comment type="cofactor">
    <cofactor evidence="18">
        <name>Mg(2+)</name>
        <dbReference type="ChEBI" id="CHEBI:18420"/>
    </cofactor>
    <text evidence="18">Mn(2+), Zn(2+), Cd(2+) and Co(2+) support activity to lesser extents.</text>
</comment>
<comment type="caution">
    <text evidence="20">The sequence shown here is derived from an EMBL/GenBank/DDBJ whole genome shotgun (WGS) entry which is preliminary data.</text>
</comment>
<evidence type="ECO:0000256" key="13">
    <source>
        <dbReference type="ARBA" id="ARBA00023209"/>
    </source>
</evidence>
<dbReference type="Pfam" id="PF01219">
    <property type="entry name" value="DAGK_prokar"/>
    <property type="match status" value="1"/>
</dbReference>
<evidence type="ECO:0000256" key="3">
    <source>
        <dbReference type="ARBA" id="ARBA00022475"/>
    </source>
</evidence>
<keyword evidence="4" id="KW-0444">Lipid biosynthesis</keyword>
<evidence type="ECO:0000313" key="20">
    <source>
        <dbReference type="EMBL" id="CDH47805.1"/>
    </source>
</evidence>
<evidence type="ECO:0000256" key="4">
    <source>
        <dbReference type="ARBA" id="ARBA00022516"/>
    </source>
</evidence>
<feature type="transmembrane region" description="Helical" evidence="19">
    <location>
        <begin position="21"/>
        <end position="53"/>
    </location>
</feature>
<evidence type="ECO:0000256" key="7">
    <source>
        <dbReference type="ARBA" id="ARBA00022741"/>
    </source>
</evidence>
<gene>
    <name evidence="20" type="ORF">BN874_990017</name>
</gene>
<dbReference type="OrthoDB" id="9796011at2"/>
<dbReference type="Proteomes" id="UP000019184">
    <property type="component" value="Unassembled WGS sequence"/>
</dbReference>
<evidence type="ECO:0000256" key="15">
    <source>
        <dbReference type="PIRSR" id="PIRSR600829-1"/>
    </source>
</evidence>
<evidence type="ECO:0000256" key="14">
    <source>
        <dbReference type="ARBA" id="ARBA00023264"/>
    </source>
</evidence>
<sequence>MRNKFLGTGESGYHPLRKIKVILSGLRFAVFYDFSVAYKMVLSAIILCLALLFQQWVDFGLILVATGLVLIAELFNSAIEAVCDFLETRENEKIRAIKDIAAAAVGIGMALWLTVVISEVVRLAPLLLQHWRD</sequence>
<evidence type="ECO:0000256" key="18">
    <source>
        <dbReference type="PIRSR" id="PIRSR600829-4"/>
    </source>
</evidence>
<keyword evidence="10 19" id="KW-1133">Transmembrane helix</keyword>
<dbReference type="AlphaFoldDB" id="A0A7U7J5U5"/>
<evidence type="ECO:0000256" key="10">
    <source>
        <dbReference type="ARBA" id="ARBA00022989"/>
    </source>
</evidence>
<reference evidence="20 21" key="1">
    <citation type="journal article" date="2014" name="ISME J.">
        <title>Candidatus Competibacter-lineage genomes retrieved from metagenomes reveal functional metabolic diversity.</title>
        <authorList>
            <person name="McIlroy S.J."/>
            <person name="Albertsen M."/>
            <person name="Andresen E.K."/>
            <person name="Saunders A.M."/>
            <person name="Kristiansen R."/>
            <person name="Stokholm-Bjerregaard M."/>
            <person name="Nielsen K.L."/>
            <person name="Nielsen P.H."/>
        </authorList>
    </citation>
    <scope>NUCLEOTIDE SEQUENCE [LARGE SCALE GENOMIC DNA]</scope>
    <source>
        <strain evidence="20 21">Run_B_J11</strain>
    </source>
</reference>
<accession>A0A7U7J5U5</accession>
<evidence type="ECO:0000256" key="8">
    <source>
        <dbReference type="ARBA" id="ARBA00022777"/>
    </source>
</evidence>
<keyword evidence="5" id="KW-0808">Transferase</keyword>
<feature type="binding site" evidence="16">
    <location>
        <position position="73"/>
    </location>
    <ligand>
        <name>substrate</name>
    </ligand>
</feature>
<evidence type="ECO:0000256" key="2">
    <source>
        <dbReference type="ARBA" id="ARBA00005967"/>
    </source>
</evidence>
<keyword evidence="21" id="KW-1185">Reference proteome</keyword>
<keyword evidence="18" id="KW-0460">Magnesium</keyword>
<comment type="similarity">
    <text evidence="2">Belongs to the bacterial diacylglycerol kinase family.</text>
</comment>
<evidence type="ECO:0000256" key="1">
    <source>
        <dbReference type="ARBA" id="ARBA00004651"/>
    </source>
</evidence>
<dbReference type="GO" id="GO:0016301">
    <property type="term" value="F:kinase activity"/>
    <property type="evidence" value="ECO:0007669"/>
    <property type="project" value="UniProtKB-KW"/>
</dbReference>
<feature type="active site" description="Proton acceptor" evidence="15">
    <location>
        <position position="73"/>
    </location>
</feature>
<keyword evidence="6 19" id="KW-0812">Transmembrane</keyword>
<keyword evidence="14" id="KW-1208">Phospholipid metabolism</keyword>
<dbReference type="GO" id="GO:0046872">
    <property type="term" value="F:metal ion binding"/>
    <property type="evidence" value="ECO:0007669"/>
    <property type="project" value="UniProtKB-KW"/>
</dbReference>
<dbReference type="CDD" id="cd14263">
    <property type="entry name" value="DAGK_IM_like"/>
    <property type="match status" value="1"/>
</dbReference>
<keyword evidence="11" id="KW-0443">Lipid metabolism</keyword>
<evidence type="ECO:0000256" key="11">
    <source>
        <dbReference type="ARBA" id="ARBA00023098"/>
    </source>
</evidence>
<dbReference type="InterPro" id="IPR036945">
    <property type="entry name" value="DAGK_sf"/>
</dbReference>
<feature type="transmembrane region" description="Helical" evidence="19">
    <location>
        <begin position="100"/>
        <end position="124"/>
    </location>
</feature>
<feature type="transmembrane region" description="Helical" evidence="19">
    <location>
        <begin position="59"/>
        <end position="79"/>
    </location>
</feature>
<evidence type="ECO:0000256" key="9">
    <source>
        <dbReference type="ARBA" id="ARBA00022840"/>
    </source>
</evidence>
<dbReference type="GO" id="GO:0008654">
    <property type="term" value="P:phospholipid biosynthetic process"/>
    <property type="evidence" value="ECO:0007669"/>
    <property type="project" value="UniProtKB-KW"/>
</dbReference>
<evidence type="ECO:0000256" key="6">
    <source>
        <dbReference type="ARBA" id="ARBA00022692"/>
    </source>
</evidence>
<evidence type="ECO:0000256" key="19">
    <source>
        <dbReference type="SAM" id="Phobius"/>
    </source>
</evidence>
<keyword evidence="7 17" id="KW-0547">Nucleotide-binding</keyword>
<dbReference type="PANTHER" id="PTHR34299">
    <property type="entry name" value="DIACYLGLYCEROL KINASE"/>
    <property type="match status" value="1"/>
</dbReference>
<name>A0A7U7J5U5_9GAMM</name>
<dbReference type="GO" id="GO:0005886">
    <property type="term" value="C:plasma membrane"/>
    <property type="evidence" value="ECO:0007669"/>
    <property type="project" value="UniProtKB-SubCell"/>
</dbReference>
<keyword evidence="12 19" id="KW-0472">Membrane</keyword>
<dbReference type="RefSeq" id="WP_034437101.1">
    <property type="nucleotide sequence ID" value="NZ_CBTK010000319.1"/>
</dbReference>
<keyword evidence="13" id="KW-0594">Phospholipid biosynthesis</keyword>
<evidence type="ECO:0000313" key="21">
    <source>
        <dbReference type="Proteomes" id="UP000019184"/>
    </source>
</evidence>
<dbReference type="PANTHER" id="PTHR34299:SF1">
    <property type="entry name" value="DIACYLGLYCEROL KINASE"/>
    <property type="match status" value="1"/>
</dbReference>
<comment type="subcellular location">
    <subcellularLocation>
        <location evidence="1">Cell membrane</location>
        <topology evidence="1">Multi-pass membrane protein</topology>
    </subcellularLocation>
</comment>
<keyword evidence="18" id="KW-0479">Metal-binding</keyword>
<keyword evidence="9 17" id="KW-0067">ATP-binding</keyword>
<evidence type="ECO:0000256" key="17">
    <source>
        <dbReference type="PIRSR" id="PIRSR600829-3"/>
    </source>
</evidence>
<evidence type="ECO:0000256" key="16">
    <source>
        <dbReference type="PIRSR" id="PIRSR600829-2"/>
    </source>
</evidence>
<feature type="binding site" evidence="17">
    <location>
        <begin position="98"/>
        <end position="99"/>
    </location>
    <ligand>
        <name>ATP</name>
        <dbReference type="ChEBI" id="CHEBI:30616"/>
    </ligand>
</feature>
<keyword evidence="8" id="KW-0418">Kinase</keyword>
<protein>
    <recommendedName>
        <fullName evidence="22">Diacylglycerol kinase</fullName>
    </recommendedName>
</protein>
<dbReference type="EMBL" id="CBTK010000319">
    <property type="protein sequence ID" value="CDH47805.1"/>
    <property type="molecule type" value="Genomic_DNA"/>
</dbReference>
<organism evidence="20 21">
    <name type="scientific">Candidatus Contendobacter odensis Run_B_J11</name>
    <dbReference type="NCBI Taxonomy" id="1400861"/>
    <lineage>
        <taxon>Bacteria</taxon>
        <taxon>Pseudomonadati</taxon>
        <taxon>Pseudomonadota</taxon>
        <taxon>Gammaproteobacteria</taxon>
        <taxon>Candidatus Competibacteraceae</taxon>
        <taxon>Candidatus Contendibacter</taxon>
    </lineage>
</organism>
<feature type="binding site" evidence="17">
    <location>
        <position position="80"/>
    </location>
    <ligand>
        <name>ATP</name>
        <dbReference type="ChEBI" id="CHEBI:30616"/>
    </ligand>
</feature>